<dbReference type="Pfam" id="PF01619">
    <property type="entry name" value="Pro_dh"/>
    <property type="match status" value="1"/>
</dbReference>
<organism evidence="7 8">
    <name type="scientific">Desulfomarina profundi</name>
    <dbReference type="NCBI Taxonomy" id="2772557"/>
    <lineage>
        <taxon>Bacteria</taxon>
        <taxon>Pseudomonadati</taxon>
        <taxon>Thermodesulfobacteriota</taxon>
        <taxon>Desulfobulbia</taxon>
        <taxon>Desulfobulbales</taxon>
        <taxon>Desulfobulbaceae</taxon>
        <taxon>Desulfomarina</taxon>
    </lineage>
</organism>
<name>A0A8D5FJW5_9BACT</name>
<keyword evidence="4" id="KW-0547">Nucleotide-binding</keyword>
<dbReference type="PIRSF" id="PIRSF000196">
    <property type="entry name" value="Pro_dehydrog"/>
    <property type="match status" value="1"/>
</dbReference>
<dbReference type="EMBL" id="AP024086">
    <property type="protein sequence ID" value="BCL62743.1"/>
    <property type="molecule type" value="Genomic_DNA"/>
</dbReference>
<keyword evidence="8" id="KW-1185">Reference proteome</keyword>
<evidence type="ECO:0000256" key="2">
    <source>
        <dbReference type="ARBA" id="ARBA00004739"/>
    </source>
</evidence>
<proteinExistence type="predicted"/>
<evidence type="ECO:0000256" key="4">
    <source>
        <dbReference type="ARBA" id="ARBA00022741"/>
    </source>
</evidence>
<feature type="domain" description="Proline dehydrogenase" evidence="6">
    <location>
        <begin position="54"/>
        <end position="309"/>
    </location>
</feature>
<dbReference type="KEGG" id="dbk:DGMP_34360"/>
<evidence type="ECO:0000259" key="6">
    <source>
        <dbReference type="Pfam" id="PF01619"/>
    </source>
</evidence>
<dbReference type="GO" id="GO:0006562">
    <property type="term" value="P:L-proline catabolic process"/>
    <property type="evidence" value="ECO:0007669"/>
    <property type="project" value="InterPro"/>
</dbReference>
<dbReference type="GO" id="GO:0004657">
    <property type="term" value="F:proline dehydrogenase activity"/>
    <property type="evidence" value="ECO:0007669"/>
    <property type="project" value="InterPro"/>
</dbReference>
<gene>
    <name evidence="7" type="primary">putA</name>
    <name evidence="7" type="ORF">DGMP_34360</name>
</gene>
<comment type="pathway">
    <text evidence="2">Amino-acid degradation; L-proline degradation into L-glutamate; L-glutamate from L-proline: step 1/2.</text>
</comment>
<evidence type="ECO:0000256" key="1">
    <source>
        <dbReference type="ARBA" id="ARBA00001974"/>
    </source>
</evidence>
<dbReference type="RefSeq" id="WP_228855072.1">
    <property type="nucleotide sequence ID" value="NZ_AP024086.1"/>
</dbReference>
<protein>
    <submittedName>
        <fullName evidence="7">Proline dehydrogenase</fullName>
    </submittedName>
</protein>
<dbReference type="Proteomes" id="UP000826725">
    <property type="component" value="Chromosome"/>
</dbReference>
<dbReference type="PANTHER" id="PTHR13914:SF0">
    <property type="entry name" value="PROLINE DEHYDROGENASE 1, MITOCHONDRIAL"/>
    <property type="match status" value="1"/>
</dbReference>
<sequence length="321" mass="37017">MIFWKGMSEKCVEIEVAAMFNKMIAGILPYMPKKLVWMFSKEYIAGETIEEAIVNAKKLNDEGILTTIDVLGEFITTLEEAEENKKEYLDVIDAAEKAGVEGNYSLKPTFFGLLIDKDVAFTHIREIVAKAASYGNFIRIDMEDSPCTDMEIEMYRQLKQEFPGNVGLVVQSYLRRTRVDIESLEDLNSEEFPVNLRVCKGIYVEPEEIAFKKYEEVNSHFLDDVELMFQKKMYPAIATHDIPLVEGAFKLIEKYNVPRDKYEFQMLYGVTPGLRKSILDKGHRMRVYVPFGKQWFGYSTRRLKENPKMAGVIIKALFKKG</sequence>
<evidence type="ECO:0000256" key="5">
    <source>
        <dbReference type="ARBA" id="ARBA00022827"/>
    </source>
</evidence>
<accession>A0A8D5FJW5</accession>
<dbReference type="InterPro" id="IPR015659">
    <property type="entry name" value="Proline_oxidase"/>
</dbReference>
<dbReference type="InterPro" id="IPR008219">
    <property type="entry name" value="PRODH_bac_arc"/>
</dbReference>
<evidence type="ECO:0000256" key="3">
    <source>
        <dbReference type="ARBA" id="ARBA00022630"/>
    </source>
</evidence>
<keyword evidence="3" id="KW-0285">Flavoprotein</keyword>
<evidence type="ECO:0000313" key="7">
    <source>
        <dbReference type="EMBL" id="BCL62743.1"/>
    </source>
</evidence>
<comment type="cofactor">
    <cofactor evidence="1">
        <name>FAD</name>
        <dbReference type="ChEBI" id="CHEBI:57692"/>
    </cofactor>
</comment>
<evidence type="ECO:0000313" key="8">
    <source>
        <dbReference type="Proteomes" id="UP000826725"/>
    </source>
</evidence>
<reference evidence="7" key="1">
    <citation type="submission" date="2020-09" db="EMBL/GenBank/DDBJ databases">
        <title>Desulfogranum mesoprofundum gen. nov., sp. nov., a novel mesophilic, sulfate-reducing chemolithoautotroph isolated from a deep-sea hydrothermal vent chimney in the Suiyo Seamount.</title>
        <authorList>
            <person name="Hashimoto Y."/>
            <person name="Nakagawa S."/>
        </authorList>
    </citation>
    <scope>NUCLEOTIDE SEQUENCE</scope>
    <source>
        <strain evidence="7">KT2</strain>
    </source>
</reference>
<dbReference type="AlphaFoldDB" id="A0A8D5FJW5"/>
<dbReference type="InterPro" id="IPR002872">
    <property type="entry name" value="Proline_DH_dom"/>
</dbReference>
<keyword evidence="5" id="KW-0274">FAD</keyword>
<dbReference type="PANTHER" id="PTHR13914">
    <property type="entry name" value="PROLINE OXIDASE"/>
    <property type="match status" value="1"/>
</dbReference>